<feature type="transmembrane region" description="Helical" evidence="5">
    <location>
        <begin position="110"/>
        <end position="132"/>
    </location>
</feature>
<feature type="transmembrane region" description="Helical" evidence="5">
    <location>
        <begin position="264"/>
        <end position="288"/>
    </location>
</feature>
<accession>A0A1M6SH25</accession>
<dbReference type="InterPro" id="IPR036513">
    <property type="entry name" value="STAS_dom_sf"/>
</dbReference>
<protein>
    <submittedName>
        <fullName evidence="7">Sulfate permease, SulP family</fullName>
    </submittedName>
</protein>
<dbReference type="InterPro" id="IPR011547">
    <property type="entry name" value="SLC26A/SulP_dom"/>
</dbReference>
<evidence type="ECO:0000256" key="5">
    <source>
        <dbReference type="SAM" id="Phobius"/>
    </source>
</evidence>
<keyword evidence="2 5" id="KW-0812">Transmembrane</keyword>
<feature type="domain" description="STAS" evidence="6">
    <location>
        <begin position="456"/>
        <end position="548"/>
    </location>
</feature>
<dbReference type="PROSITE" id="PS50801">
    <property type="entry name" value="STAS"/>
    <property type="match status" value="1"/>
</dbReference>
<dbReference type="SUPFAM" id="SSF52091">
    <property type="entry name" value="SpoIIaa-like"/>
    <property type="match status" value="1"/>
</dbReference>
<feature type="transmembrane region" description="Helical" evidence="5">
    <location>
        <begin position="144"/>
        <end position="163"/>
    </location>
</feature>
<dbReference type="Pfam" id="PF00916">
    <property type="entry name" value="Sulfate_transp"/>
    <property type="match status" value="1"/>
</dbReference>
<evidence type="ECO:0000313" key="8">
    <source>
        <dbReference type="Proteomes" id="UP000184248"/>
    </source>
</evidence>
<dbReference type="GO" id="GO:0016020">
    <property type="term" value="C:membrane"/>
    <property type="evidence" value="ECO:0007669"/>
    <property type="project" value="UniProtKB-SubCell"/>
</dbReference>
<dbReference type="RefSeq" id="WP_064699097.1">
    <property type="nucleotide sequence ID" value="NZ_BDEO01000006.1"/>
</dbReference>
<feature type="transmembrane region" description="Helical" evidence="5">
    <location>
        <begin position="334"/>
        <end position="355"/>
    </location>
</feature>
<dbReference type="InterPro" id="IPR001902">
    <property type="entry name" value="SLC26A/SulP_fam"/>
</dbReference>
<dbReference type="Pfam" id="PF01740">
    <property type="entry name" value="STAS"/>
    <property type="match status" value="1"/>
</dbReference>
<dbReference type="AlphaFoldDB" id="A0A1M6SH25"/>
<dbReference type="OrthoDB" id="9769739at2"/>
<dbReference type="GO" id="GO:0055085">
    <property type="term" value="P:transmembrane transport"/>
    <property type="evidence" value="ECO:0007669"/>
    <property type="project" value="InterPro"/>
</dbReference>
<proteinExistence type="predicted"/>
<name>A0A1M6SH25_9GAMM</name>
<feature type="transmembrane region" description="Helical" evidence="5">
    <location>
        <begin position="87"/>
        <end position="104"/>
    </location>
</feature>
<reference evidence="8" key="1">
    <citation type="submission" date="2016-11" db="EMBL/GenBank/DDBJ databases">
        <authorList>
            <person name="Varghese N."/>
            <person name="Submissions S."/>
        </authorList>
    </citation>
    <scope>NUCLEOTIDE SEQUENCE [LARGE SCALE GENOMIC DNA]</scope>
    <source>
        <strain evidence="8">ALO Sharm</strain>
    </source>
</reference>
<evidence type="ECO:0000256" key="1">
    <source>
        <dbReference type="ARBA" id="ARBA00004141"/>
    </source>
</evidence>
<dbReference type="PANTHER" id="PTHR11814">
    <property type="entry name" value="SULFATE TRANSPORTER"/>
    <property type="match status" value="1"/>
</dbReference>
<feature type="transmembrane region" description="Helical" evidence="5">
    <location>
        <begin position="398"/>
        <end position="425"/>
    </location>
</feature>
<comment type="subcellular location">
    <subcellularLocation>
        <location evidence="1">Membrane</location>
        <topology evidence="1">Multi-pass membrane protein</topology>
    </subcellularLocation>
</comment>
<evidence type="ECO:0000313" key="7">
    <source>
        <dbReference type="EMBL" id="SHK44041.1"/>
    </source>
</evidence>
<feature type="transmembrane region" description="Helical" evidence="5">
    <location>
        <begin position="183"/>
        <end position="208"/>
    </location>
</feature>
<dbReference type="InterPro" id="IPR002645">
    <property type="entry name" value="STAS_dom"/>
</dbReference>
<feature type="transmembrane region" description="Helical" evidence="5">
    <location>
        <begin position="215"/>
        <end position="232"/>
    </location>
</feature>
<organism evidence="7 8">
    <name type="scientific">Halomonas caseinilytica</name>
    <dbReference type="NCBI Taxonomy" id="438744"/>
    <lineage>
        <taxon>Bacteria</taxon>
        <taxon>Pseudomonadati</taxon>
        <taxon>Pseudomonadota</taxon>
        <taxon>Gammaproteobacteria</taxon>
        <taxon>Oceanospirillales</taxon>
        <taxon>Halomonadaceae</taxon>
        <taxon>Halomonas</taxon>
    </lineage>
</organism>
<dbReference type="CDD" id="cd07042">
    <property type="entry name" value="STAS_SulP_like_sulfate_transporter"/>
    <property type="match status" value="1"/>
</dbReference>
<feature type="transmembrane region" description="Helical" evidence="5">
    <location>
        <begin position="36"/>
        <end position="57"/>
    </location>
</feature>
<dbReference type="Proteomes" id="UP000184248">
    <property type="component" value="Unassembled WGS sequence"/>
</dbReference>
<dbReference type="EMBL" id="FRAL01000003">
    <property type="protein sequence ID" value="SHK44041.1"/>
    <property type="molecule type" value="Genomic_DNA"/>
</dbReference>
<keyword evidence="8" id="KW-1185">Reference proteome</keyword>
<evidence type="ECO:0000256" key="3">
    <source>
        <dbReference type="ARBA" id="ARBA00022989"/>
    </source>
</evidence>
<keyword evidence="3 5" id="KW-1133">Transmembrane helix</keyword>
<evidence type="ECO:0000259" key="6">
    <source>
        <dbReference type="PROSITE" id="PS50801"/>
    </source>
</evidence>
<feature type="transmembrane region" description="Helical" evidence="5">
    <location>
        <begin position="63"/>
        <end position="80"/>
    </location>
</feature>
<keyword evidence="4 5" id="KW-0472">Membrane</keyword>
<sequence length="548" mass="58109">MMTSPPRARQPVGLRRWLPFLHWLPQQTPRSLRIDAIAGLTGAVLVLPQGVAYALLAGLPPEYGLYAAIVPVILAALFGSSRQMVSGPVAALSIALFSTLQPFADAGTSEFITLAMTLTFLAGAFQLLLGLARLGALVELVSHSVITGFTAGAALIIAASQLPHALGLTHIESGNFLAIWPQLIAHFEAIQPMALFVTGFTVITCLAFQRWLPRWPGMIVAIVAATLLVAWLDPSGDAVQRVTTVQAGLPPLSTPDLSLDNLRLLTPGAIALGLLGLVQAVAISRAIAASTGQRLDNNQEFIGQGLSNLGGAFFSGYVSSGSLTRSGLNASAGACSPLAALFSALFLIPILLVAAPLLQHVPMPAISGQLLLVAFKLVDRKSIREALTLSRSEATVLLITFFSTLLLALEFAIYLGVLASLILYLRRTTRPPVVESDLSQAPLTIQQVVEAPYCDVVRIDGSLFFGACDSIGRRLERFEQPDLVILAAGINFIDLSGIHLLQRQARRCHARGGKLHLAWTKPSVVARLQRVGLVDGAQQGGPLVAITL</sequence>
<gene>
    <name evidence="7" type="ORF">SAMN05192556_1038</name>
</gene>
<dbReference type="Gene3D" id="3.30.750.24">
    <property type="entry name" value="STAS domain"/>
    <property type="match status" value="1"/>
</dbReference>
<evidence type="ECO:0000256" key="4">
    <source>
        <dbReference type="ARBA" id="ARBA00023136"/>
    </source>
</evidence>
<evidence type="ECO:0000256" key="2">
    <source>
        <dbReference type="ARBA" id="ARBA00022692"/>
    </source>
</evidence>